<keyword evidence="3" id="KW-1185">Reference proteome</keyword>
<protein>
    <submittedName>
        <fullName evidence="2">11415_t:CDS:1</fullName>
    </submittedName>
</protein>
<sequence length="451" mass="51756">METESGKFTVKAGKKGLEQVKDLEIYEKKEPKPTPLSKETHVVINGRWFVELEISHYYRTKPGRSTVNDEIIKENMTTKNNNLKKNKTGWREIDVSELERMRQPGYRRINQGLTPNATPLAKSKHEICKSILRYKREHNLSEKEIGQLLGIKQTDKLEYLLFCHIDYFTLDELVDYANLAHDQSAKIQQLTQQIQQLENNLAGANEVKTLYQQKASDLETSLLNLGKSKLAGKKEYLNQEEYNTKEKRERVKELKLFQEGLEGCLDLGEFANLTKFGCMDNFLDSIGFSKNVNLTSLDCYKNNLTFLDVSGCVNLTSLSCCKSNLTSIDFLNQLPNPEKLEVLEIYDNNIQPTTLDFLQPFVNLKDCKMGLNSVEPIKNLTKLEKFCIAGTDVEEGIEYIPIKLAQLSSQAVKEDKNTMEENLIDCQPLREDAKVKKIQDQLRPFNYDLEA</sequence>
<dbReference type="AlphaFoldDB" id="A0A9W4SYN0"/>
<reference evidence="2" key="1">
    <citation type="submission" date="2022-08" db="EMBL/GenBank/DDBJ databases">
        <authorList>
            <person name="Kallberg Y."/>
            <person name="Tangrot J."/>
            <person name="Rosling A."/>
        </authorList>
    </citation>
    <scope>NUCLEOTIDE SEQUENCE</scope>
    <source>
        <strain evidence="2">Wild A</strain>
    </source>
</reference>
<keyword evidence="1" id="KW-0175">Coiled coil</keyword>
<gene>
    <name evidence="2" type="ORF">FWILDA_LOCUS12071</name>
</gene>
<dbReference type="Gene3D" id="3.80.10.10">
    <property type="entry name" value="Ribonuclease Inhibitor"/>
    <property type="match status" value="1"/>
</dbReference>
<dbReference type="GO" id="GO:0003677">
    <property type="term" value="F:DNA binding"/>
    <property type="evidence" value="ECO:0007669"/>
    <property type="project" value="InterPro"/>
</dbReference>
<name>A0A9W4SYN0_9GLOM</name>
<dbReference type="Gene3D" id="1.10.260.40">
    <property type="entry name" value="lambda repressor-like DNA-binding domains"/>
    <property type="match status" value="1"/>
</dbReference>
<accession>A0A9W4SYN0</accession>
<comment type="caution">
    <text evidence="2">The sequence shown here is derived from an EMBL/GenBank/DDBJ whole genome shotgun (WGS) entry which is preliminary data.</text>
</comment>
<evidence type="ECO:0000313" key="3">
    <source>
        <dbReference type="Proteomes" id="UP001153678"/>
    </source>
</evidence>
<dbReference type="InterPro" id="IPR032675">
    <property type="entry name" value="LRR_dom_sf"/>
</dbReference>
<dbReference type="OrthoDB" id="2434008at2759"/>
<dbReference type="InterPro" id="IPR010982">
    <property type="entry name" value="Lambda_DNA-bd_dom_sf"/>
</dbReference>
<proteinExistence type="predicted"/>
<dbReference type="Proteomes" id="UP001153678">
    <property type="component" value="Unassembled WGS sequence"/>
</dbReference>
<evidence type="ECO:0000313" key="2">
    <source>
        <dbReference type="EMBL" id="CAI2185427.1"/>
    </source>
</evidence>
<organism evidence="2 3">
    <name type="scientific">Funneliformis geosporum</name>
    <dbReference type="NCBI Taxonomy" id="1117311"/>
    <lineage>
        <taxon>Eukaryota</taxon>
        <taxon>Fungi</taxon>
        <taxon>Fungi incertae sedis</taxon>
        <taxon>Mucoromycota</taxon>
        <taxon>Glomeromycotina</taxon>
        <taxon>Glomeromycetes</taxon>
        <taxon>Glomerales</taxon>
        <taxon>Glomeraceae</taxon>
        <taxon>Funneliformis</taxon>
    </lineage>
</organism>
<feature type="coiled-coil region" evidence="1">
    <location>
        <begin position="180"/>
        <end position="214"/>
    </location>
</feature>
<dbReference type="SUPFAM" id="SSF52058">
    <property type="entry name" value="L domain-like"/>
    <property type="match status" value="1"/>
</dbReference>
<dbReference type="EMBL" id="CAMKVN010003716">
    <property type="protein sequence ID" value="CAI2185427.1"/>
    <property type="molecule type" value="Genomic_DNA"/>
</dbReference>
<evidence type="ECO:0000256" key="1">
    <source>
        <dbReference type="SAM" id="Coils"/>
    </source>
</evidence>